<name>A0ACA9K0J6_9GLOM</name>
<comment type="caution">
    <text evidence="1">The sequence shown here is derived from an EMBL/GenBank/DDBJ whole genome shotgun (WGS) entry which is preliminary data.</text>
</comment>
<sequence length="83" mass="9562">KTLPLTPGQKQKSMYSQRMLHIHNATFRPNYNEEALAKGPVSPKAKLKQITTEEKPNIMEKTARPVKENLTNLELTLFQMQQL</sequence>
<feature type="non-terminal residue" evidence="1">
    <location>
        <position position="1"/>
    </location>
</feature>
<proteinExistence type="predicted"/>
<accession>A0ACA9K0J6</accession>
<gene>
    <name evidence="1" type="ORF">ACOLOM_LOCUS491</name>
</gene>
<keyword evidence="2" id="KW-1185">Reference proteome</keyword>
<organism evidence="1 2">
    <name type="scientific">Acaulospora colombiana</name>
    <dbReference type="NCBI Taxonomy" id="27376"/>
    <lineage>
        <taxon>Eukaryota</taxon>
        <taxon>Fungi</taxon>
        <taxon>Fungi incertae sedis</taxon>
        <taxon>Mucoromycota</taxon>
        <taxon>Glomeromycotina</taxon>
        <taxon>Glomeromycetes</taxon>
        <taxon>Diversisporales</taxon>
        <taxon>Acaulosporaceae</taxon>
        <taxon>Acaulospora</taxon>
    </lineage>
</organism>
<dbReference type="EMBL" id="CAJVPT010000512">
    <property type="protein sequence ID" value="CAG8445617.1"/>
    <property type="molecule type" value="Genomic_DNA"/>
</dbReference>
<protein>
    <submittedName>
        <fullName evidence="1">5419_t:CDS:1</fullName>
    </submittedName>
</protein>
<evidence type="ECO:0000313" key="2">
    <source>
        <dbReference type="Proteomes" id="UP000789525"/>
    </source>
</evidence>
<reference evidence="1" key="1">
    <citation type="submission" date="2021-06" db="EMBL/GenBank/DDBJ databases">
        <authorList>
            <person name="Kallberg Y."/>
            <person name="Tangrot J."/>
            <person name="Rosling A."/>
        </authorList>
    </citation>
    <scope>NUCLEOTIDE SEQUENCE</scope>
    <source>
        <strain evidence="1">CL356</strain>
    </source>
</reference>
<evidence type="ECO:0000313" key="1">
    <source>
        <dbReference type="EMBL" id="CAG8445617.1"/>
    </source>
</evidence>
<dbReference type="Proteomes" id="UP000789525">
    <property type="component" value="Unassembled WGS sequence"/>
</dbReference>